<evidence type="ECO:0000259" key="14">
    <source>
        <dbReference type="Pfam" id="PF02463"/>
    </source>
</evidence>
<dbReference type="GeneID" id="63851094"/>
<dbReference type="GO" id="GO:0005634">
    <property type="term" value="C:nucleus"/>
    <property type="evidence" value="ECO:0007669"/>
    <property type="project" value="UniProtKB-SubCell"/>
</dbReference>
<dbReference type="OrthoDB" id="10072614at2759"/>
<accession>A0A9P4L6F8</accession>
<feature type="coiled-coil region" evidence="12">
    <location>
        <begin position="923"/>
        <end position="975"/>
    </location>
</feature>
<evidence type="ECO:0000256" key="10">
    <source>
        <dbReference type="ARBA" id="ARBA00023204"/>
    </source>
</evidence>
<feature type="region of interest" description="Disordered" evidence="13">
    <location>
        <begin position="1"/>
        <end position="70"/>
    </location>
</feature>
<keyword evidence="7" id="KW-0067">ATP-binding</keyword>
<dbReference type="Gene3D" id="3.40.50.300">
    <property type="entry name" value="P-loop containing nucleotide triphosphate hydrolases"/>
    <property type="match status" value="2"/>
</dbReference>
<feature type="compositionally biased region" description="Basic and acidic residues" evidence="13">
    <location>
        <begin position="59"/>
        <end position="70"/>
    </location>
</feature>
<dbReference type="SUPFAM" id="SSF52540">
    <property type="entry name" value="P-loop containing nucleoside triphosphate hydrolases"/>
    <property type="match status" value="2"/>
</dbReference>
<name>A0A9P4L6F8_9PLEO</name>
<feature type="coiled-coil region" evidence="12">
    <location>
        <begin position="423"/>
        <end position="472"/>
    </location>
</feature>
<keyword evidence="8 12" id="KW-0175">Coiled coil</keyword>
<evidence type="ECO:0000256" key="7">
    <source>
        <dbReference type="ARBA" id="ARBA00022840"/>
    </source>
</evidence>
<gene>
    <name evidence="15" type="ORF">K460DRAFT_368773</name>
</gene>
<keyword evidence="9" id="KW-0233">DNA recombination</keyword>
<protein>
    <submittedName>
        <fullName evidence="15">Dna repair protein-like protein rad18</fullName>
    </submittedName>
</protein>
<dbReference type="GO" id="GO:0003684">
    <property type="term" value="F:damaged DNA binding"/>
    <property type="evidence" value="ECO:0007669"/>
    <property type="project" value="TreeGrafter"/>
</dbReference>
<feature type="domain" description="RecF/RecN/SMC N-terminal" evidence="14">
    <location>
        <begin position="98"/>
        <end position="1117"/>
    </location>
</feature>
<evidence type="ECO:0000313" key="15">
    <source>
        <dbReference type="EMBL" id="KAF1843906.1"/>
    </source>
</evidence>
<dbReference type="GO" id="GO:0005524">
    <property type="term" value="F:ATP binding"/>
    <property type="evidence" value="ECO:0007669"/>
    <property type="project" value="UniProtKB-KW"/>
</dbReference>
<dbReference type="AlphaFoldDB" id="A0A9P4L6F8"/>
<keyword evidence="6" id="KW-0227">DNA damage</keyword>
<feature type="coiled-coil region" evidence="12">
    <location>
        <begin position="715"/>
        <end position="784"/>
    </location>
</feature>
<keyword evidence="4" id="KW-0158">Chromosome</keyword>
<sequence length="1143" mass="129877">MAAVMSAKRPRTMTNGLDSIGGVGGSRRNKRPRPSAPDSSEESSIDERSNVSSDSDASDSERDQARDHEQMAWATQQVQQDFQATANKQNVATDSGIIEEIQCINFMCHEHLTVTLGPLINFIIGHNGSGKSAVLTALTICLGGKATATNRAQNLKSLIKEGREHATVTVRIKNQGPLAYKPLQYGGSIIVERHFSKSGTSGFKLKDLNGRVVSTKKAELEDILDAFSMQIDNPMNVLTQDMARQFLNNSTPKDKYKFFLQGTQLENLNRDYQQIEQSLELMNARAEVKEADLGVLRKRMEDLAGKARRAENLERIRAKETEIAHQAAWARVQQEEVELAKAEAEVQRVDLLIEERTRIVNEVSECYERADQAHQTAKENVTEITTELQTAKQHEKDANAQFKESREKILTLKADERTISEDVKAKKKEVNNYESEIEQLRRRQVEADDGVYAEKVRELEEAKGESERAKDLFTNHDSGLPVLQDQMKTTKKEQMIADQKLAKARDDERRIQGNINGLRQGQGNWIDGYPNPGGLDKLLRAIQSDHRFREQPVGPMGRHVKLLRSEWGYILEKQFGQALNGFVVTSKADQAILTGLMRKLNWHSPIYIGNRNPIDTTQNEPGSELLTWMRAVKIEDDLVRNQFIINQGFEQTVLIEDRTEGSRFMHARGPPTRNVKMCFTFADGDKRRGRVINFTSNGGINDSPIDEYRGVLRMQADKEDRIREEQERLEQVQREVHDLKQTCQDVVNRVNACSAQQQNHQKQKKTLQVSFQKAQDKVDRLEGELSEATPDEAAIEVLQDALTKAQEEFERISGVFEDMVLQRDKLNAEARTNKTAMEDAQRAVQGLEFKLEKAHATVRKLQGQREDELKKKNHAIAQVAAAQENRDVWAEHVRTAQSDVDSATKEVESICPQRVAVPHGKTSEQLLETLKKLRATRRETEKELGGSQDELLRLANEAKKTHKNAMQDFEDIKNLRNHLINTLNNRRNRWKQFRSGISVRARVTFSYLLSERKFRGSLMIDHNKGLLDIHVQPDIMERSGDGRQTKTLSGGEKSYSTVCLLLSLWDAMGSPIRCLDEFDVFMDSVNRERSMHMIIQAARRSIGRQFIFITPQSMNNVNQTSDVKIIKMSDPERGQTALNVRRT</sequence>
<evidence type="ECO:0000256" key="4">
    <source>
        <dbReference type="ARBA" id="ARBA00022454"/>
    </source>
</evidence>
<evidence type="ECO:0000256" key="6">
    <source>
        <dbReference type="ARBA" id="ARBA00022763"/>
    </source>
</evidence>
<proteinExistence type="inferred from homology"/>
<dbReference type="GO" id="GO:0035861">
    <property type="term" value="C:site of double-strand break"/>
    <property type="evidence" value="ECO:0007669"/>
    <property type="project" value="TreeGrafter"/>
</dbReference>
<evidence type="ECO:0000313" key="16">
    <source>
        <dbReference type="Proteomes" id="UP000800039"/>
    </source>
</evidence>
<dbReference type="Proteomes" id="UP000800039">
    <property type="component" value="Unassembled WGS sequence"/>
</dbReference>
<dbReference type="InterPro" id="IPR027417">
    <property type="entry name" value="P-loop_NTPase"/>
</dbReference>
<feature type="coiled-coil region" evidence="12">
    <location>
        <begin position="823"/>
        <end position="871"/>
    </location>
</feature>
<comment type="subcellular location">
    <subcellularLocation>
        <location evidence="2">Chromosome</location>
    </subcellularLocation>
    <subcellularLocation>
        <location evidence="1">Nucleus</location>
    </subcellularLocation>
</comment>
<comment type="similarity">
    <text evidence="3">Belongs to the SMC family. SMC6 subfamily.</text>
</comment>
<keyword evidence="10" id="KW-0234">DNA repair</keyword>
<dbReference type="InterPro" id="IPR003395">
    <property type="entry name" value="RecF/RecN/SMC_N"/>
</dbReference>
<evidence type="ECO:0000256" key="9">
    <source>
        <dbReference type="ARBA" id="ARBA00023172"/>
    </source>
</evidence>
<reference evidence="15" key="1">
    <citation type="submission" date="2020-01" db="EMBL/GenBank/DDBJ databases">
        <authorList>
            <consortium name="DOE Joint Genome Institute"/>
            <person name="Haridas S."/>
            <person name="Albert R."/>
            <person name="Binder M."/>
            <person name="Bloem J."/>
            <person name="Labutti K."/>
            <person name="Salamov A."/>
            <person name="Andreopoulos B."/>
            <person name="Baker S.E."/>
            <person name="Barry K."/>
            <person name="Bills G."/>
            <person name="Bluhm B.H."/>
            <person name="Cannon C."/>
            <person name="Castanera R."/>
            <person name="Culley D.E."/>
            <person name="Daum C."/>
            <person name="Ezra D."/>
            <person name="Gonzalez J.B."/>
            <person name="Henrissat B."/>
            <person name="Kuo A."/>
            <person name="Liang C."/>
            <person name="Lipzen A."/>
            <person name="Lutzoni F."/>
            <person name="Magnuson J."/>
            <person name="Mondo S."/>
            <person name="Nolan M."/>
            <person name="Ohm R."/>
            <person name="Pangilinan J."/>
            <person name="Park H.-J."/>
            <person name="Ramirez L."/>
            <person name="Alfaro M."/>
            <person name="Sun H."/>
            <person name="Tritt A."/>
            <person name="Yoshinaga Y."/>
            <person name="Zwiers L.-H."/>
            <person name="Turgeon B.G."/>
            <person name="Goodwin S.B."/>
            <person name="Spatafora J.W."/>
            <person name="Crous P.W."/>
            <person name="Grigoriev I.V."/>
        </authorList>
    </citation>
    <scope>NUCLEOTIDE SEQUENCE</scope>
    <source>
        <strain evidence="15">CBS 394.84</strain>
    </source>
</reference>
<dbReference type="RefSeq" id="XP_040786469.1">
    <property type="nucleotide sequence ID" value="XM_040933843.1"/>
</dbReference>
<dbReference type="GO" id="GO:0030915">
    <property type="term" value="C:Smc5-Smc6 complex"/>
    <property type="evidence" value="ECO:0007669"/>
    <property type="project" value="TreeGrafter"/>
</dbReference>
<evidence type="ECO:0000256" key="1">
    <source>
        <dbReference type="ARBA" id="ARBA00004123"/>
    </source>
</evidence>
<keyword evidence="5" id="KW-0547">Nucleotide-binding</keyword>
<evidence type="ECO:0000256" key="11">
    <source>
        <dbReference type="ARBA" id="ARBA00023242"/>
    </source>
</evidence>
<feature type="coiled-coil region" evidence="12">
    <location>
        <begin position="265"/>
        <end position="352"/>
    </location>
</feature>
<keyword evidence="16" id="KW-1185">Reference proteome</keyword>
<comment type="caution">
    <text evidence="15">The sequence shown here is derived from an EMBL/GenBank/DDBJ whole genome shotgun (WGS) entry which is preliminary data.</text>
</comment>
<evidence type="ECO:0000256" key="12">
    <source>
        <dbReference type="SAM" id="Coils"/>
    </source>
</evidence>
<keyword evidence="11" id="KW-0539">Nucleus</keyword>
<evidence type="ECO:0000256" key="3">
    <source>
        <dbReference type="ARBA" id="ARBA00006793"/>
    </source>
</evidence>
<evidence type="ECO:0000256" key="8">
    <source>
        <dbReference type="ARBA" id="ARBA00023054"/>
    </source>
</evidence>
<evidence type="ECO:0000256" key="5">
    <source>
        <dbReference type="ARBA" id="ARBA00022741"/>
    </source>
</evidence>
<organism evidence="15 16">
    <name type="scientific">Cucurbitaria berberidis CBS 394.84</name>
    <dbReference type="NCBI Taxonomy" id="1168544"/>
    <lineage>
        <taxon>Eukaryota</taxon>
        <taxon>Fungi</taxon>
        <taxon>Dikarya</taxon>
        <taxon>Ascomycota</taxon>
        <taxon>Pezizomycotina</taxon>
        <taxon>Dothideomycetes</taxon>
        <taxon>Pleosporomycetidae</taxon>
        <taxon>Pleosporales</taxon>
        <taxon>Pleosporineae</taxon>
        <taxon>Cucurbitariaceae</taxon>
        <taxon>Cucurbitaria</taxon>
    </lineage>
</organism>
<dbReference type="PANTHER" id="PTHR19306">
    <property type="entry name" value="STRUCTURAL MAINTENANCE OF CHROMOSOMES 5,6 SMC5, SMC6"/>
    <property type="match status" value="1"/>
</dbReference>
<evidence type="ECO:0000256" key="13">
    <source>
        <dbReference type="SAM" id="MobiDB-lite"/>
    </source>
</evidence>
<dbReference type="Pfam" id="PF02463">
    <property type="entry name" value="SMC_N"/>
    <property type="match status" value="1"/>
</dbReference>
<dbReference type="EMBL" id="ML976617">
    <property type="protein sequence ID" value="KAF1843906.1"/>
    <property type="molecule type" value="Genomic_DNA"/>
</dbReference>
<dbReference type="PANTHER" id="PTHR19306:SF6">
    <property type="entry name" value="STRUCTURAL MAINTENANCE OF CHROMOSOMES PROTEIN 6"/>
    <property type="match status" value="1"/>
</dbReference>
<dbReference type="GO" id="GO:0000724">
    <property type="term" value="P:double-strand break repair via homologous recombination"/>
    <property type="evidence" value="ECO:0007669"/>
    <property type="project" value="TreeGrafter"/>
</dbReference>
<dbReference type="GO" id="GO:0003697">
    <property type="term" value="F:single-stranded DNA binding"/>
    <property type="evidence" value="ECO:0007669"/>
    <property type="project" value="TreeGrafter"/>
</dbReference>
<evidence type="ECO:0000256" key="2">
    <source>
        <dbReference type="ARBA" id="ARBA00004286"/>
    </source>
</evidence>